<proteinExistence type="inferred from homology"/>
<dbReference type="CDD" id="cd14656">
    <property type="entry name" value="Imelysin-like_EfeO"/>
    <property type="match status" value="1"/>
</dbReference>
<accession>A0ABP6YN20</accession>
<evidence type="ECO:0000313" key="7">
    <source>
        <dbReference type="Proteomes" id="UP001500689"/>
    </source>
</evidence>
<evidence type="ECO:0000256" key="1">
    <source>
        <dbReference type="ARBA" id="ARBA00004196"/>
    </source>
</evidence>
<evidence type="ECO:0000256" key="4">
    <source>
        <dbReference type="SAM" id="MobiDB-lite"/>
    </source>
</evidence>
<dbReference type="EMBL" id="BAAAZN010000033">
    <property type="protein sequence ID" value="GAA3586679.1"/>
    <property type="molecule type" value="Genomic_DNA"/>
</dbReference>
<evidence type="ECO:0000313" key="6">
    <source>
        <dbReference type="EMBL" id="GAA3586679.1"/>
    </source>
</evidence>
<keyword evidence="3" id="KW-0732">Signal</keyword>
<evidence type="ECO:0000256" key="3">
    <source>
        <dbReference type="ARBA" id="ARBA00022729"/>
    </source>
</evidence>
<evidence type="ECO:0000256" key="2">
    <source>
        <dbReference type="ARBA" id="ARBA00005989"/>
    </source>
</evidence>
<reference evidence="7" key="1">
    <citation type="journal article" date="2019" name="Int. J. Syst. Evol. Microbiol.">
        <title>The Global Catalogue of Microorganisms (GCM) 10K type strain sequencing project: providing services to taxonomists for standard genome sequencing and annotation.</title>
        <authorList>
            <consortium name="The Broad Institute Genomics Platform"/>
            <consortium name="The Broad Institute Genome Sequencing Center for Infectious Disease"/>
            <person name="Wu L."/>
            <person name="Ma J."/>
        </authorList>
    </citation>
    <scope>NUCLEOTIDE SEQUENCE [LARGE SCALE GENOMIC DNA]</scope>
    <source>
        <strain evidence="7">JCM 16898</strain>
    </source>
</reference>
<feature type="region of interest" description="Disordered" evidence="4">
    <location>
        <begin position="345"/>
        <end position="364"/>
    </location>
</feature>
<sequence>MPGSVRTRWVAGAGGVVVLGAAVVIGFAVWPDGASAADPEIRISRSACGQGWTEPHAGQQTFHLHNTGSVTAEVDLVDPATGVIYGEVEGLGTGTTRPLQVTLGNGSYAFRCLPEDSSAIVGPTVTVSGGADRGPGVAPVTQADLLQPLKAYQAHVTKGLDQLVSDVGALKNAVHGGDRAASESAWLTAHLTYERLGAAYDAFGDSDGAINGTTDGLPGGTADPGFTGFHRLEHGLWHNEDFAALGPVADQLDSDVRSLRESFPDSQVDPNDLGLRAHEIVENSLQFELTAATDYGSGTNLATARANLDGVQAVLDVLRPVLAPRYPRLSTVDSWMKRTETTLDAARRPDGSWPPVSGLSPPERQKINGDVSELTEQLAPIAAIAEPRRIS</sequence>
<dbReference type="InterPro" id="IPR050894">
    <property type="entry name" value="EfeM/EfeO_iron_uptake"/>
</dbReference>
<comment type="subcellular location">
    <subcellularLocation>
        <location evidence="1">Cell envelope</location>
    </subcellularLocation>
</comment>
<protein>
    <submittedName>
        <fullName evidence="6">EfeM/EfeO family lipoprotein</fullName>
    </submittedName>
</protein>
<dbReference type="InterPro" id="IPR018976">
    <property type="entry name" value="Imelysin-like"/>
</dbReference>
<comment type="caution">
    <text evidence="6">The sequence shown here is derived from an EMBL/GenBank/DDBJ whole genome shotgun (WGS) entry which is preliminary data.</text>
</comment>
<dbReference type="Proteomes" id="UP001500689">
    <property type="component" value="Unassembled WGS sequence"/>
</dbReference>
<dbReference type="PANTHER" id="PTHR39192:SF1">
    <property type="entry name" value="IRON UPTAKE SYSTEM COMPONENT EFEO"/>
    <property type="match status" value="1"/>
</dbReference>
<gene>
    <name evidence="6" type="ORF">GCM10022222_84250</name>
</gene>
<dbReference type="PANTHER" id="PTHR39192">
    <property type="entry name" value="IRON UPTAKE SYSTEM COMPONENT EFEO"/>
    <property type="match status" value="1"/>
</dbReference>
<dbReference type="InterPro" id="IPR034981">
    <property type="entry name" value="Imelysin-like_EfeO/Algp7"/>
</dbReference>
<comment type="similarity">
    <text evidence="2">Belongs to the EfeM/EfeO family.</text>
</comment>
<keyword evidence="6" id="KW-0449">Lipoprotein</keyword>
<dbReference type="RefSeq" id="WP_344869213.1">
    <property type="nucleotide sequence ID" value="NZ_BAAAZN010000033.1"/>
</dbReference>
<evidence type="ECO:0000259" key="5">
    <source>
        <dbReference type="Pfam" id="PF09375"/>
    </source>
</evidence>
<keyword evidence="7" id="KW-1185">Reference proteome</keyword>
<dbReference type="Pfam" id="PF09375">
    <property type="entry name" value="Peptidase_M75"/>
    <property type="match status" value="1"/>
</dbReference>
<dbReference type="InterPro" id="IPR038352">
    <property type="entry name" value="Imelysin_sf"/>
</dbReference>
<feature type="domain" description="Imelysin-like" evidence="5">
    <location>
        <begin position="149"/>
        <end position="379"/>
    </location>
</feature>
<organism evidence="6 7">
    <name type="scientific">Amycolatopsis ultiminotia</name>
    <dbReference type="NCBI Taxonomy" id="543629"/>
    <lineage>
        <taxon>Bacteria</taxon>
        <taxon>Bacillati</taxon>
        <taxon>Actinomycetota</taxon>
        <taxon>Actinomycetes</taxon>
        <taxon>Pseudonocardiales</taxon>
        <taxon>Pseudonocardiaceae</taxon>
        <taxon>Amycolatopsis</taxon>
    </lineage>
</organism>
<dbReference type="Gene3D" id="1.20.1420.20">
    <property type="entry name" value="M75 peptidase, HXXE motif"/>
    <property type="match status" value="1"/>
</dbReference>
<name>A0ABP6YN20_9PSEU</name>